<name>A0AAD5GVV2_AMBAR</name>
<feature type="domain" description="BTB" evidence="5">
    <location>
        <begin position="5"/>
        <end position="69"/>
    </location>
</feature>
<dbReference type="Pfam" id="PF03000">
    <property type="entry name" value="NPH3"/>
    <property type="match status" value="1"/>
</dbReference>
<dbReference type="EMBL" id="JAMZMK010002059">
    <property type="protein sequence ID" value="KAI7755034.1"/>
    <property type="molecule type" value="Genomic_DNA"/>
</dbReference>
<comment type="caution">
    <text evidence="7">The sequence shown here is derived from an EMBL/GenBank/DDBJ whole genome shotgun (WGS) entry which is preliminary data.</text>
</comment>
<feature type="region of interest" description="Disordered" evidence="4">
    <location>
        <begin position="527"/>
        <end position="549"/>
    </location>
</feature>
<reference evidence="7" key="1">
    <citation type="submission" date="2022-06" db="EMBL/GenBank/DDBJ databases">
        <title>Uncovering the hologenomic basis of an extraordinary plant invasion.</title>
        <authorList>
            <person name="Bieker V.C."/>
            <person name="Martin M.D."/>
            <person name="Gilbert T."/>
            <person name="Hodgins K."/>
            <person name="Battlay P."/>
            <person name="Petersen B."/>
            <person name="Wilson J."/>
        </authorList>
    </citation>
    <scope>NUCLEOTIDE SEQUENCE</scope>
    <source>
        <strain evidence="7">AA19_3_7</strain>
        <tissue evidence="7">Leaf</tissue>
    </source>
</reference>
<dbReference type="InterPro" id="IPR000210">
    <property type="entry name" value="BTB/POZ_dom"/>
</dbReference>
<protein>
    <submittedName>
        <fullName evidence="7">Uncharacterized protein</fullName>
    </submittedName>
</protein>
<evidence type="ECO:0000313" key="8">
    <source>
        <dbReference type="Proteomes" id="UP001206925"/>
    </source>
</evidence>
<dbReference type="Pfam" id="PF00651">
    <property type="entry name" value="BTB"/>
    <property type="match status" value="1"/>
</dbReference>
<dbReference type="InterPro" id="IPR011333">
    <property type="entry name" value="SKP1/BTB/POZ_sf"/>
</dbReference>
<dbReference type="SMART" id="SM00225">
    <property type="entry name" value="BTB"/>
    <property type="match status" value="1"/>
</dbReference>
<dbReference type="InterPro" id="IPR027356">
    <property type="entry name" value="NPH3_dom"/>
</dbReference>
<evidence type="ECO:0000259" key="5">
    <source>
        <dbReference type="PROSITE" id="PS50097"/>
    </source>
</evidence>
<keyword evidence="2" id="KW-0833">Ubl conjugation pathway</keyword>
<dbReference type="PROSITE" id="PS51649">
    <property type="entry name" value="NPH3"/>
    <property type="match status" value="1"/>
</dbReference>
<comment type="pathway">
    <text evidence="1">Protein modification; protein ubiquitination.</text>
</comment>
<organism evidence="7 8">
    <name type="scientific">Ambrosia artemisiifolia</name>
    <name type="common">Common ragweed</name>
    <dbReference type="NCBI Taxonomy" id="4212"/>
    <lineage>
        <taxon>Eukaryota</taxon>
        <taxon>Viridiplantae</taxon>
        <taxon>Streptophyta</taxon>
        <taxon>Embryophyta</taxon>
        <taxon>Tracheophyta</taxon>
        <taxon>Spermatophyta</taxon>
        <taxon>Magnoliopsida</taxon>
        <taxon>eudicotyledons</taxon>
        <taxon>Gunneridae</taxon>
        <taxon>Pentapetalae</taxon>
        <taxon>asterids</taxon>
        <taxon>campanulids</taxon>
        <taxon>Asterales</taxon>
        <taxon>Asteraceae</taxon>
        <taxon>Asteroideae</taxon>
        <taxon>Heliantheae alliance</taxon>
        <taxon>Heliantheae</taxon>
        <taxon>Ambrosia</taxon>
    </lineage>
</organism>
<dbReference type="Gene3D" id="3.30.710.10">
    <property type="entry name" value="Potassium Channel Kv1.1, Chain A"/>
    <property type="match status" value="1"/>
</dbReference>
<dbReference type="PROSITE" id="PS50097">
    <property type="entry name" value="BTB"/>
    <property type="match status" value="1"/>
</dbReference>
<evidence type="ECO:0000256" key="4">
    <source>
        <dbReference type="SAM" id="MobiDB-lite"/>
    </source>
</evidence>
<evidence type="ECO:0000256" key="2">
    <source>
        <dbReference type="ARBA" id="ARBA00022786"/>
    </source>
</evidence>
<dbReference type="PANTHER" id="PTHR32370">
    <property type="entry name" value="OS12G0117600 PROTEIN"/>
    <property type="match status" value="1"/>
</dbReference>
<feature type="domain" description="NPH3" evidence="6">
    <location>
        <begin position="192"/>
        <end position="445"/>
    </location>
</feature>
<evidence type="ECO:0000256" key="1">
    <source>
        <dbReference type="ARBA" id="ARBA00004906"/>
    </source>
</evidence>
<dbReference type="Proteomes" id="UP001206925">
    <property type="component" value="Unassembled WGS sequence"/>
</dbReference>
<accession>A0AAD5GVV2</accession>
<dbReference type="AlphaFoldDB" id="A0AAD5GVV2"/>
<evidence type="ECO:0000313" key="7">
    <source>
        <dbReference type="EMBL" id="KAI7755034.1"/>
    </source>
</evidence>
<proteinExistence type="inferred from homology"/>
<evidence type="ECO:0000259" key="6">
    <source>
        <dbReference type="PROSITE" id="PS51649"/>
    </source>
</evidence>
<dbReference type="InterPro" id="IPR043454">
    <property type="entry name" value="NPH3/RPT2-like"/>
</dbReference>
<dbReference type="SUPFAM" id="SSF54695">
    <property type="entry name" value="POZ domain"/>
    <property type="match status" value="1"/>
</dbReference>
<evidence type="ECO:0000256" key="3">
    <source>
        <dbReference type="PROSITE-ProRule" id="PRU00982"/>
    </source>
</evidence>
<comment type="similarity">
    <text evidence="3">Belongs to the NPH3 family.</text>
</comment>
<gene>
    <name evidence="7" type="ORF">M8C21_005498</name>
</gene>
<keyword evidence="8" id="KW-1185">Reference proteome</keyword>
<sequence>MGGQCDLEVDVNGEETFFVHKNIISSYCGKIRKLFETSKGATKNLKVILHDFPGGPESFELVTRFCYNNCKIVINPYNAHRLLCAAHYLEMNESVSGSHNLVEQTKKSIEEIKFWSWPELLSALKNSLDLVPFESSSQIHEKCLDSIVARLVFTSETSPSCPSSSSPESSSIRLSTDSKSTESLRSGVLRSTWWFEDLANILTPSLVKQLVKSIILHKFDHGVTSRFLFYYQKSRFFDATSDEKLEIIETVVDCLSWLDQSSVSCKNLFGILRVALNLNVKTIHRNILERMIGFQLDQATLDNLLVPSPHGSNYLYDVNLVLQFVKHFLAAKSGPKVPISELKKVARLMDSYVAEVAPDPRLKPCKFLALVKALPESARGTYDDLYHAIDIYLQVHTGLSDEEKTSIFNSLDYTKLSSECCNHLTQNAKFPPRFATLALKAQQLKLENLFRGMDVQKRFILPPHELVATETNEERRKQVVVYAEQVVPYEGKKDIVSENEKMKAHLEGMQWRVVELEKVCRKMQTQMSKMLKSKSSRQTSSKSLPRLCS</sequence>